<keyword evidence="7" id="KW-1185">Reference proteome</keyword>
<evidence type="ECO:0000259" key="5">
    <source>
        <dbReference type="Pfam" id="PF00419"/>
    </source>
</evidence>
<dbReference type="Proteomes" id="UP001148184">
    <property type="component" value="Unassembled WGS sequence"/>
</dbReference>
<keyword evidence="4" id="KW-0732">Signal</keyword>
<comment type="similarity">
    <text evidence="2">Belongs to the fimbrial protein family.</text>
</comment>
<accession>A0ABT5P9J4</accession>
<feature type="domain" description="Fimbrial-type adhesion" evidence="5">
    <location>
        <begin position="200"/>
        <end position="347"/>
    </location>
</feature>
<evidence type="ECO:0000256" key="2">
    <source>
        <dbReference type="ARBA" id="ARBA00006671"/>
    </source>
</evidence>
<feature type="signal peptide" evidence="4">
    <location>
        <begin position="1"/>
        <end position="25"/>
    </location>
</feature>
<reference evidence="6 7" key="1">
    <citation type="submission" date="2022-05" db="EMBL/GenBank/DDBJ databases">
        <title>Novel Pseudomonas spp. Isolated from a Rainbow Trout Aquaculture Facility.</title>
        <authorList>
            <person name="Testerman T."/>
            <person name="Graf J."/>
        </authorList>
    </citation>
    <scope>NUCLEOTIDE SEQUENCE [LARGE SCALE GENOMIC DNA]</scope>
    <source>
        <strain evidence="6 7">ID1025</strain>
    </source>
</reference>
<evidence type="ECO:0000256" key="1">
    <source>
        <dbReference type="ARBA" id="ARBA00004561"/>
    </source>
</evidence>
<protein>
    <submittedName>
        <fullName evidence="6">Type 1 fimbrial protein</fullName>
    </submittedName>
</protein>
<dbReference type="RefSeq" id="WP_273893691.1">
    <property type="nucleotide sequence ID" value="NZ_JAMDGP010000044.1"/>
</dbReference>
<dbReference type="Gene3D" id="2.60.40.1090">
    <property type="entry name" value="Fimbrial-type adhesion domain"/>
    <property type="match status" value="1"/>
</dbReference>
<dbReference type="Gene3D" id="2.60.40.3310">
    <property type="match status" value="1"/>
</dbReference>
<dbReference type="InterPro" id="IPR000259">
    <property type="entry name" value="Adhesion_dom_fimbrial"/>
</dbReference>
<evidence type="ECO:0000256" key="3">
    <source>
        <dbReference type="ARBA" id="ARBA00023263"/>
    </source>
</evidence>
<evidence type="ECO:0000256" key="4">
    <source>
        <dbReference type="SAM" id="SignalP"/>
    </source>
</evidence>
<comment type="caution">
    <text evidence="6">The sequence shown here is derived from an EMBL/GenBank/DDBJ whole genome shotgun (WGS) entry which is preliminary data.</text>
</comment>
<feature type="chain" id="PRO_5045761157" evidence="4">
    <location>
        <begin position="26"/>
        <end position="347"/>
    </location>
</feature>
<evidence type="ECO:0000313" key="7">
    <source>
        <dbReference type="Proteomes" id="UP001148184"/>
    </source>
</evidence>
<dbReference type="SUPFAM" id="SSF49401">
    <property type="entry name" value="Bacterial adhesins"/>
    <property type="match status" value="1"/>
</dbReference>
<name>A0ABT5P9J4_9PSED</name>
<dbReference type="InterPro" id="IPR036937">
    <property type="entry name" value="Adhesion_dom_fimbrial_sf"/>
</dbReference>
<dbReference type="Pfam" id="PF00419">
    <property type="entry name" value="Fimbrial"/>
    <property type="match status" value="1"/>
</dbReference>
<keyword evidence="3" id="KW-0281">Fimbrium</keyword>
<dbReference type="PANTHER" id="PTHR33420:SF14">
    <property type="entry name" value="TYPE 1 FIMBRIN D-MANNOSE SPECIFIC ADHESIN"/>
    <property type="match status" value="1"/>
</dbReference>
<proteinExistence type="inferred from homology"/>
<sequence length="347" mass="36859">MKKVTGWFGRCLLLLSACFSSQVHACFPEGFFKTLNISAGYNNVGRDTPDGTVFWDRPQQLVNFSSNWIDCRGPVTFQVTTPLAPIHGSPLVDPGEVLLRTPIPGIGLVMNARLSADGSLVYTPGTGRLGSGVPHTVSHIRSDRLVSMRDLDYGIRLIKIGPVQPGHHFLNGTTVMQIASDRNGPLMDVVISQGSVGVAQCSLPAAPGNQIRVPMGTWTPSDFAGEGAGTQHRAFRIALNDCTYGVSDPHAPGVYAHMRLDPRNGSTVIDAPRGILGLSSDSTASGVGVQVLKSDLTPLALLEELPIERVGFGTTWLDLAARYIQAGADRPDAGTANAAAGFTITYK</sequence>
<dbReference type="InterPro" id="IPR008966">
    <property type="entry name" value="Adhesion_dom_sf"/>
</dbReference>
<dbReference type="InterPro" id="IPR050263">
    <property type="entry name" value="Bact_Fimbrial_Adh_Pro"/>
</dbReference>
<organism evidence="6 7">
    <name type="scientific">Pseudomonas rubra</name>
    <dbReference type="NCBI Taxonomy" id="2942627"/>
    <lineage>
        <taxon>Bacteria</taxon>
        <taxon>Pseudomonadati</taxon>
        <taxon>Pseudomonadota</taxon>
        <taxon>Gammaproteobacteria</taxon>
        <taxon>Pseudomonadales</taxon>
        <taxon>Pseudomonadaceae</taxon>
        <taxon>Pseudomonas</taxon>
    </lineage>
</organism>
<dbReference type="PANTHER" id="PTHR33420">
    <property type="entry name" value="FIMBRIAL SUBUNIT ELFA-RELATED"/>
    <property type="match status" value="1"/>
</dbReference>
<evidence type="ECO:0000313" key="6">
    <source>
        <dbReference type="EMBL" id="MDD1014984.1"/>
    </source>
</evidence>
<gene>
    <name evidence="6" type="ORF">M5G17_15050</name>
</gene>
<comment type="subcellular location">
    <subcellularLocation>
        <location evidence="1">Fimbrium</location>
    </subcellularLocation>
</comment>
<dbReference type="EMBL" id="JAMDGZ010000031">
    <property type="protein sequence ID" value="MDD1014984.1"/>
    <property type="molecule type" value="Genomic_DNA"/>
</dbReference>